<dbReference type="AlphaFoldDB" id="A0A136WCK2"/>
<dbReference type="Gene3D" id="3.40.50.720">
    <property type="entry name" value="NAD(P)-binding Rossmann-like Domain"/>
    <property type="match status" value="1"/>
</dbReference>
<organism evidence="2 3">
    <name type="scientific">Anaerotignum neopropionicum</name>
    <dbReference type="NCBI Taxonomy" id="36847"/>
    <lineage>
        <taxon>Bacteria</taxon>
        <taxon>Bacillati</taxon>
        <taxon>Bacillota</taxon>
        <taxon>Clostridia</taxon>
        <taxon>Lachnospirales</taxon>
        <taxon>Anaerotignaceae</taxon>
        <taxon>Anaerotignum</taxon>
    </lineage>
</organism>
<dbReference type="RefSeq" id="WP_066089428.1">
    <property type="nucleotide sequence ID" value="NZ_LRVM01000009.1"/>
</dbReference>
<dbReference type="Pfam" id="PF02558">
    <property type="entry name" value="ApbA"/>
    <property type="match status" value="1"/>
</dbReference>
<dbReference type="OrthoDB" id="9793586at2"/>
<evidence type="ECO:0000259" key="1">
    <source>
        <dbReference type="Pfam" id="PF02558"/>
    </source>
</evidence>
<dbReference type="EMBL" id="LRVM01000009">
    <property type="protein sequence ID" value="KXL52231.1"/>
    <property type="molecule type" value="Genomic_DNA"/>
</dbReference>
<dbReference type="SUPFAM" id="SSF51735">
    <property type="entry name" value="NAD(P)-binding Rossmann-fold domains"/>
    <property type="match status" value="1"/>
</dbReference>
<feature type="domain" description="Ketopantoate reductase N-terminal" evidence="1">
    <location>
        <begin position="3"/>
        <end position="151"/>
    </location>
</feature>
<protein>
    <submittedName>
        <fullName evidence="2">2-dehydropantoate 2-reductase</fullName>
    </submittedName>
</protein>
<comment type="caution">
    <text evidence="2">The sequence shown here is derived from an EMBL/GenBank/DDBJ whole genome shotgun (WGS) entry which is preliminary data.</text>
</comment>
<keyword evidence="3" id="KW-1185">Reference proteome</keyword>
<name>A0A136WCK2_9FIRM</name>
<dbReference type="STRING" id="36847.CLNEO_23960"/>
<sequence>MKILVFGAGIIGCELAHELCRGKNDVTILARGSWKESIDKNGLIIRHYGQLSTTIDHVKTIDKLQPNDKFDLIFVVVQYNQVLEIIPQLSENISRHIILVGNNMNPSYCQAQIVNQSFTEKEVAFGFQGTGGRREKDKIISMHFKVSMIIGGLTENLSLGFHNNIMMAFEKTGYRLTFEQNMEGWLLSHAAHILPTAYICYILDCNLKIANKEQISLAMDAIVEAHKVLKKLGYPIRPDGEEESYTKNRKNKQKALYLLIKTPAGKFVISNHCANAVDEMKALDEKFQELNEKACIPMPAWSKLREEAMNVLKRSGRQ</sequence>
<gene>
    <name evidence="2" type="ORF">CLNEO_23960</name>
</gene>
<dbReference type="InterPro" id="IPR013332">
    <property type="entry name" value="KPR_N"/>
</dbReference>
<evidence type="ECO:0000313" key="3">
    <source>
        <dbReference type="Proteomes" id="UP000070539"/>
    </source>
</evidence>
<proteinExistence type="predicted"/>
<dbReference type="Proteomes" id="UP000070539">
    <property type="component" value="Unassembled WGS sequence"/>
</dbReference>
<dbReference type="InterPro" id="IPR036291">
    <property type="entry name" value="NAD(P)-bd_dom_sf"/>
</dbReference>
<evidence type="ECO:0000313" key="2">
    <source>
        <dbReference type="EMBL" id="KXL52231.1"/>
    </source>
</evidence>
<reference evidence="2" key="1">
    <citation type="submission" date="2016-01" db="EMBL/GenBank/DDBJ databases">
        <title>Genome sequence of Clostridium neopropionicum X4, DSM-3847.</title>
        <authorList>
            <person name="Poehlein A."/>
            <person name="Beck M.H."/>
            <person name="Bengelsdorf F.R."/>
            <person name="Daniel R."/>
            <person name="Duerre P."/>
        </authorList>
    </citation>
    <scope>NUCLEOTIDE SEQUENCE [LARGE SCALE GENOMIC DNA]</scope>
    <source>
        <strain evidence="2">DSM-3847</strain>
    </source>
</reference>
<accession>A0A136WCK2</accession>